<sequence length="251" mass="27451">MKTTPSQVKILSIDIGGSHIKATILNIKGELKMEYDKIATPAPASPDNMISAIKTLIKKFPAYDKVSVGFPGYVKNGVVKTAPNLNTKLWADVDLAKKLTEALGKPTQVVNDADMQGLGVVAGKGLEMVITLGTGFGTALLMDGHLLPHFELSHLPIKEGKDYDDYIGERALEKEGKEKWNKRMKKVFEILKTVFNYDTLYIGGGNSDLLTFKLDKNMKIVTNADGIKGGARLWLDDNESKTKRAVATPTE</sequence>
<comment type="similarity">
    <text evidence="1">Belongs to the ROK (NagC/XylR) family.</text>
</comment>
<dbReference type="Proteomes" id="UP001500742">
    <property type="component" value="Unassembled WGS sequence"/>
</dbReference>
<dbReference type="PANTHER" id="PTHR18964:SF149">
    <property type="entry name" value="BIFUNCTIONAL UDP-N-ACETYLGLUCOSAMINE 2-EPIMERASE_N-ACETYLMANNOSAMINE KINASE"/>
    <property type="match status" value="1"/>
</dbReference>
<name>A0ABP7P7E7_9SPHI</name>
<dbReference type="InterPro" id="IPR043129">
    <property type="entry name" value="ATPase_NBD"/>
</dbReference>
<dbReference type="EMBL" id="BAAAZC010000005">
    <property type="protein sequence ID" value="GAA3961008.1"/>
    <property type="molecule type" value="Genomic_DNA"/>
</dbReference>
<comment type="caution">
    <text evidence="2">The sequence shown here is derived from an EMBL/GenBank/DDBJ whole genome shotgun (WGS) entry which is preliminary data.</text>
</comment>
<dbReference type="Pfam" id="PF00480">
    <property type="entry name" value="ROK"/>
    <property type="match status" value="1"/>
</dbReference>
<protein>
    <submittedName>
        <fullName evidence="2">ROK family protein</fullName>
    </submittedName>
</protein>
<proteinExistence type="inferred from homology"/>
<reference evidence="3" key="1">
    <citation type="journal article" date="2019" name="Int. J. Syst. Evol. Microbiol.">
        <title>The Global Catalogue of Microorganisms (GCM) 10K type strain sequencing project: providing services to taxonomists for standard genome sequencing and annotation.</title>
        <authorList>
            <consortium name="The Broad Institute Genomics Platform"/>
            <consortium name="The Broad Institute Genome Sequencing Center for Infectious Disease"/>
            <person name="Wu L."/>
            <person name="Ma J."/>
        </authorList>
    </citation>
    <scope>NUCLEOTIDE SEQUENCE [LARGE SCALE GENOMIC DNA]</scope>
    <source>
        <strain evidence="3">JCM 16601</strain>
    </source>
</reference>
<evidence type="ECO:0000313" key="2">
    <source>
        <dbReference type="EMBL" id="GAA3961008.1"/>
    </source>
</evidence>
<dbReference type="RefSeq" id="WP_259094842.1">
    <property type="nucleotide sequence ID" value="NZ_BAAAZC010000005.1"/>
</dbReference>
<evidence type="ECO:0000256" key="1">
    <source>
        <dbReference type="ARBA" id="ARBA00006479"/>
    </source>
</evidence>
<dbReference type="SUPFAM" id="SSF53067">
    <property type="entry name" value="Actin-like ATPase domain"/>
    <property type="match status" value="1"/>
</dbReference>
<keyword evidence="3" id="KW-1185">Reference proteome</keyword>
<dbReference type="Gene3D" id="3.30.420.40">
    <property type="match status" value="2"/>
</dbReference>
<evidence type="ECO:0000313" key="3">
    <source>
        <dbReference type="Proteomes" id="UP001500742"/>
    </source>
</evidence>
<gene>
    <name evidence="2" type="ORF">GCM10022210_06040</name>
</gene>
<dbReference type="InterPro" id="IPR000600">
    <property type="entry name" value="ROK"/>
</dbReference>
<accession>A0ABP7P7E7</accession>
<dbReference type="PANTHER" id="PTHR18964">
    <property type="entry name" value="ROK (REPRESSOR, ORF, KINASE) FAMILY"/>
    <property type="match status" value="1"/>
</dbReference>
<organism evidence="2 3">
    <name type="scientific">Mucilaginibacter dorajii</name>
    <dbReference type="NCBI Taxonomy" id="692994"/>
    <lineage>
        <taxon>Bacteria</taxon>
        <taxon>Pseudomonadati</taxon>
        <taxon>Bacteroidota</taxon>
        <taxon>Sphingobacteriia</taxon>
        <taxon>Sphingobacteriales</taxon>
        <taxon>Sphingobacteriaceae</taxon>
        <taxon>Mucilaginibacter</taxon>
    </lineage>
</organism>
<dbReference type="CDD" id="cd24058">
    <property type="entry name" value="ASKHA_NBD_ROK_PPGK"/>
    <property type="match status" value="1"/>
</dbReference>